<name>A0A8S5QA47_9CAUD</name>
<protein>
    <submittedName>
        <fullName evidence="1">Uncharacterized protein</fullName>
    </submittedName>
</protein>
<sequence>METMKLVFGDESVDVDFSYMSTIILQSSRSVVRFKGEKWKTDYVESEVTENGFVSRSIIFKKC</sequence>
<dbReference type="EMBL" id="BK015609">
    <property type="protein sequence ID" value="DAE15673.1"/>
    <property type="molecule type" value="Genomic_DNA"/>
</dbReference>
<reference evidence="1" key="1">
    <citation type="journal article" date="2021" name="Proc. Natl. Acad. Sci. U.S.A.">
        <title>A Catalog of Tens of Thousands of Viruses from Human Metagenomes Reveals Hidden Associations with Chronic Diseases.</title>
        <authorList>
            <person name="Tisza M.J."/>
            <person name="Buck C.B."/>
        </authorList>
    </citation>
    <scope>NUCLEOTIDE SEQUENCE</scope>
    <source>
        <strain evidence="1">Ct2ZW1</strain>
    </source>
</reference>
<accession>A0A8S5QA47</accession>
<evidence type="ECO:0000313" key="1">
    <source>
        <dbReference type="EMBL" id="DAE15673.1"/>
    </source>
</evidence>
<proteinExistence type="predicted"/>
<organism evidence="1">
    <name type="scientific">Siphoviridae sp. ct2ZW1</name>
    <dbReference type="NCBI Taxonomy" id="2825316"/>
    <lineage>
        <taxon>Viruses</taxon>
        <taxon>Duplodnaviria</taxon>
        <taxon>Heunggongvirae</taxon>
        <taxon>Uroviricota</taxon>
        <taxon>Caudoviricetes</taxon>
    </lineage>
</organism>